<dbReference type="Proteomes" id="UP001303222">
    <property type="component" value="Unassembled WGS sequence"/>
</dbReference>
<sequence>SGNKKAPQESVFQRWEIGSFSQIAMNKEGDMSGTFRRILEEFPEKLKVLEPLCWKIRGILFPLNKDASVNIGTPAGEPDQLYKPIIAAYDEAISKL</sequence>
<organism evidence="1 2">
    <name type="scientific">Pseudoneurospora amorphoporcata</name>
    <dbReference type="NCBI Taxonomy" id="241081"/>
    <lineage>
        <taxon>Eukaryota</taxon>
        <taxon>Fungi</taxon>
        <taxon>Dikarya</taxon>
        <taxon>Ascomycota</taxon>
        <taxon>Pezizomycotina</taxon>
        <taxon>Sordariomycetes</taxon>
        <taxon>Sordariomycetidae</taxon>
        <taxon>Sordariales</taxon>
        <taxon>Sordariaceae</taxon>
        <taxon>Pseudoneurospora</taxon>
    </lineage>
</organism>
<reference evidence="1" key="2">
    <citation type="submission" date="2023-06" db="EMBL/GenBank/DDBJ databases">
        <authorList>
            <consortium name="Lawrence Berkeley National Laboratory"/>
            <person name="Mondo S.J."/>
            <person name="Hensen N."/>
            <person name="Bonometti L."/>
            <person name="Westerberg I."/>
            <person name="Brannstrom I.O."/>
            <person name="Guillou S."/>
            <person name="Cros-Aarteil S."/>
            <person name="Calhoun S."/>
            <person name="Haridas S."/>
            <person name="Kuo A."/>
            <person name="Pangilinan J."/>
            <person name="Riley R."/>
            <person name="Labutti K."/>
            <person name="Andreopoulos B."/>
            <person name="Lipzen A."/>
            <person name="Chen C."/>
            <person name="Yanf M."/>
            <person name="Daum C."/>
            <person name="Ng V."/>
            <person name="Clum A."/>
            <person name="Steindorff A."/>
            <person name="Ohm R."/>
            <person name="Martin F."/>
            <person name="Silar P."/>
            <person name="Natvig D."/>
            <person name="Lalanne C."/>
            <person name="Gautier V."/>
            <person name="Ament-Velasquez S.L."/>
            <person name="Kruys A."/>
            <person name="Hutchinson M.I."/>
            <person name="Powell A.J."/>
            <person name="Barry K."/>
            <person name="Miller A.N."/>
            <person name="Grigoriev I.V."/>
            <person name="Debuchy R."/>
            <person name="Gladieux P."/>
            <person name="Thoren M.H."/>
            <person name="Johannesson H."/>
        </authorList>
    </citation>
    <scope>NUCLEOTIDE SEQUENCE</scope>
    <source>
        <strain evidence="1">CBS 626.80</strain>
    </source>
</reference>
<gene>
    <name evidence="1" type="ORF">QBC32DRAFT_349042</name>
</gene>
<proteinExistence type="predicted"/>
<feature type="non-terminal residue" evidence="1">
    <location>
        <position position="1"/>
    </location>
</feature>
<reference evidence="1" key="1">
    <citation type="journal article" date="2023" name="Mol. Phylogenet. Evol.">
        <title>Genome-scale phylogeny and comparative genomics of the fungal order Sordariales.</title>
        <authorList>
            <person name="Hensen N."/>
            <person name="Bonometti L."/>
            <person name="Westerberg I."/>
            <person name="Brannstrom I.O."/>
            <person name="Guillou S."/>
            <person name="Cros-Aarteil S."/>
            <person name="Calhoun S."/>
            <person name="Haridas S."/>
            <person name="Kuo A."/>
            <person name="Mondo S."/>
            <person name="Pangilinan J."/>
            <person name="Riley R."/>
            <person name="LaButti K."/>
            <person name="Andreopoulos B."/>
            <person name="Lipzen A."/>
            <person name="Chen C."/>
            <person name="Yan M."/>
            <person name="Daum C."/>
            <person name="Ng V."/>
            <person name="Clum A."/>
            <person name="Steindorff A."/>
            <person name="Ohm R.A."/>
            <person name="Martin F."/>
            <person name="Silar P."/>
            <person name="Natvig D.O."/>
            <person name="Lalanne C."/>
            <person name="Gautier V."/>
            <person name="Ament-Velasquez S.L."/>
            <person name="Kruys A."/>
            <person name="Hutchinson M.I."/>
            <person name="Powell A.J."/>
            <person name="Barry K."/>
            <person name="Miller A.N."/>
            <person name="Grigoriev I.V."/>
            <person name="Debuchy R."/>
            <person name="Gladieux P."/>
            <person name="Hiltunen Thoren M."/>
            <person name="Johannesson H."/>
        </authorList>
    </citation>
    <scope>NUCLEOTIDE SEQUENCE</scope>
    <source>
        <strain evidence="1">CBS 626.80</strain>
    </source>
</reference>
<evidence type="ECO:0000313" key="2">
    <source>
        <dbReference type="Proteomes" id="UP001303222"/>
    </source>
</evidence>
<accession>A0AAN6NT67</accession>
<evidence type="ECO:0000313" key="1">
    <source>
        <dbReference type="EMBL" id="KAK3949452.1"/>
    </source>
</evidence>
<name>A0AAN6NT67_9PEZI</name>
<dbReference type="AlphaFoldDB" id="A0AAN6NT67"/>
<dbReference type="EMBL" id="MU859213">
    <property type="protein sequence ID" value="KAK3949452.1"/>
    <property type="molecule type" value="Genomic_DNA"/>
</dbReference>
<comment type="caution">
    <text evidence="1">The sequence shown here is derived from an EMBL/GenBank/DDBJ whole genome shotgun (WGS) entry which is preliminary data.</text>
</comment>
<protein>
    <submittedName>
        <fullName evidence="1">Uncharacterized protein</fullName>
    </submittedName>
</protein>
<keyword evidence="2" id="KW-1185">Reference proteome</keyword>